<proteinExistence type="inferred from homology"/>
<keyword evidence="2" id="KW-1015">Disulfide bond</keyword>
<keyword evidence="5" id="KW-1185">Reference proteome</keyword>
<dbReference type="InterPro" id="IPR006041">
    <property type="entry name" value="Pollen_Ole_e1_allergen"/>
</dbReference>
<dbReference type="Pfam" id="PF01190">
    <property type="entry name" value="Pollen_Ole_e_1"/>
    <property type="match status" value="1"/>
</dbReference>
<dbReference type="PANTHER" id="PTHR31614">
    <property type="entry name" value="PROTEIN DOWNSTREAM OF FLC-RELATED"/>
    <property type="match status" value="1"/>
</dbReference>
<dbReference type="EMBL" id="CAJVSB020000418">
    <property type="protein sequence ID" value="CAH2050655.1"/>
    <property type="molecule type" value="Genomic_DNA"/>
</dbReference>
<protein>
    <submittedName>
        <fullName evidence="4">Uncharacterized protein</fullName>
    </submittedName>
</protein>
<feature type="signal peptide" evidence="3">
    <location>
        <begin position="1"/>
        <end position="20"/>
    </location>
</feature>
<evidence type="ECO:0000256" key="1">
    <source>
        <dbReference type="ARBA" id="ARBA00010049"/>
    </source>
</evidence>
<evidence type="ECO:0000313" key="5">
    <source>
        <dbReference type="Proteomes" id="UP000836841"/>
    </source>
</evidence>
<evidence type="ECO:0000256" key="2">
    <source>
        <dbReference type="ARBA" id="ARBA00023157"/>
    </source>
</evidence>
<dbReference type="Proteomes" id="UP000836841">
    <property type="component" value="Unassembled WGS sequence"/>
</dbReference>
<dbReference type="PANTHER" id="PTHR31614:SF5">
    <property type="entry name" value="ALLERGEN-LIKE PROTEIN BRSN20"/>
    <property type="match status" value="1"/>
</dbReference>
<sequence>MIRKVLLFLVLCVLSELVKGRMLGNPFLVRGRVYCDTCRAGFETEASHGIPGARVRIECKERATMQLTYSIEGVTDSTGTYNIKVRGDRGDEVCDARLISSSQFECSETDPGRDRARVILTRNNGVASDTRFANALGFFRIEPMSGCTMVLQKYQETND</sequence>
<dbReference type="AlphaFoldDB" id="A0AAU9RSR7"/>
<name>A0AAU9RSR7_THLAR</name>
<keyword evidence="3" id="KW-0732">Signal</keyword>
<reference evidence="4 5" key="1">
    <citation type="submission" date="2022-03" db="EMBL/GenBank/DDBJ databases">
        <authorList>
            <person name="Nunn A."/>
            <person name="Chopra R."/>
            <person name="Nunn A."/>
            <person name="Contreras Garrido A."/>
        </authorList>
    </citation>
    <scope>NUCLEOTIDE SEQUENCE [LARGE SCALE GENOMIC DNA]</scope>
</reference>
<comment type="caution">
    <text evidence="4">The sequence shown here is derived from an EMBL/GenBank/DDBJ whole genome shotgun (WGS) entry which is preliminary data.</text>
</comment>
<accession>A0AAU9RSR7</accession>
<gene>
    <name evidence="4" type="ORF">TAV2_LOCUS8601</name>
</gene>
<organism evidence="4 5">
    <name type="scientific">Thlaspi arvense</name>
    <name type="common">Field penny-cress</name>
    <dbReference type="NCBI Taxonomy" id="13288"/>
    <lineage>
        <taxon>Eukaryota</taxon>
        <taxon>Viridiplantae</taxon>
        <taxon>Streptophyta</taxon>
        <taxon>Embryophyta</taxon>
        <taxon>Tracheophyta</taxon>
        <taxon>Spermatophyta</taxon>
        <taxon>Magnoliopsida</taxon>
        <taxon>eudicotyledons</taxon>
        <taxon>Gunneridae</taxon>
        <taxon>Pentapetalae</taxon>
        <taxon>rosids</taxon>
        <taxon>malvids</taxon>
        <taxon>Brassicales</taxon>
        <taxon>Brassicaceae</taxon>
        <taxon>Thlaspideae</taxon>
        <taxon>Thlaspi</taxon>
    </lineage>
</organism>
<feature type="chain" id="PRO_5043527053" evidence="3">
    <location>
        <begin position="21"/>
        <end position="159"/>
    </location>
</feature>
<evidence type="ECO:0000256" key="3">
    <source>
        <dbReference type="SAM" id="SignalP"/>
    </source>
</evidence>
<evidence type="ECO:0000313" key="4">
    <source>
        <dbReference type="EMBL" id="CAH2050655.1"/>
    </source>
</evidence>
<comment type="similarity">
    <text evidence="1">Belongs to the Ole e I family.</text>
</comment>